<dbReference type="CDD" id="cd00006">
    <property type="entry name" value="PTS_IIA_man"/>
    <property type="match status" value="1"/>
</dbReference>
<dbReference type="Pfam" id="PF03610">
    <property type="entry name" value="EIIA-man"/>
    <property type="match status" value="1"/>
</dbReference>
<proteinExistence type="predicted"/>
<comment type="subcellular location">
    <subcellularLocation>
        <location evidence="1">Cytoplasm</location>
    </subcellularLocation>
</comment>
<evidence type="ECO:0000256" key="3">
    <source>
        <dbReference type="ARBA" id="ARBA00022490"/>
    </source>
</evidence>
<dbReference type="GO" id="GO:0009401">
    <property type="term" value="P:phosphoenolpyruvate-dependent sugar phosphotransferase system"/>
    <property type="evidence" value="ECO:0007669"/>
    <property type="project" value="UniProtKB-KW"/>
</dbReference>
<dbReference type="STRING" id="1423726.FC07_GL001314"/>
<dbReference type="GO" id="GO:0005737">
    <property type="term" value="C:cytoplasm"/>
    <property type="evidence" value="ECO:0007669"/>
    <property type="project" value="UniProtKB-SubCell"/>
</dbReference>
<organism evidence="9 10">
    <name type="scientific">Loigolactobacillus bifermentans DSM 20003</name>
    <dbReference type="NCBI Taxonomy" id="1423726"/>
    <lineage>
        <taxon>Bacteria</taxon>
        <taxon>Bacillati</taxon>
        <taxon>Bacillota</taxon>
        <taxon>Bacilli</taxon>
        <taxon>Lactobacillales</taxon>
        <taxon>Lactobacillaceae</taxon>
        <taxon>Loigolactobacillus</taxon>
    </lineage>
</organism>
<dbReference type="GO" id="GO:0016020">
    <property type="term" value="C:membrane"/>
    <property type="evidence" value="ECO:0007669"/>
    <property type="project" value="InterPro"/>
</dbReference>
<dbReference type="PROSITE" id="PS51096">
    <property type="entry name" value="PTS_EIIA_TYPE_4"/>
    <property type="match status" value="1"/>
</dbReference>
<evidence type="ECO:0000256" key="2">
    <source>
        <dbReference type="ARBA" id="ARBA00022448"/>
    </source>
</evidence>
<dbReference type="Gene3D" id="3.40.50.510">
    <property type="entry name" value="Phosphotransferase system, mannose-type IIA component"/>
    <property type="match status" value="1"/>
</dbReference>
<dbReference type="RefSeq" id="WP_057903812.1">
    <property type="nucleotide sequence ID" value="NZ_AZDA01000021.1"/>
</dbReference>
<keyword evidence="4" id="KW-0762">Sugar transport</keyword>
<protein>
    <recommendedName>
        <fullName evidence="8">PTS EIIA type-4 domain-containing protein</fullName>
    </recommendedName>
</protein>
<name>A0A0R1H6A4_9LACO</name>
<keyword evidence="5" id="KW-0808">Transferase</keyword>
<keyword evidence="10" id="KW-1185">Reference proteome</keyword>
<dbReference type="InterPro" id="IPR036662">
    <property type="entry name" value="PTS_EIIA_man-typ_sf"/>
</dbReference>
<reference evidence="9 10" key="1">
    <citation type="journal article" date="2015" name="Genome Announc.">
        <title>Expanding the biotechnology potential of lactobacilli through comparative genomics of 213 strains and associated genera.</title>
        <authorList>
            <person name="Sun Z."/>
            <person name="Harris H.M."/>
            <person name="McCann A."/>
            <person name="Guo C."/>
            <person name="Argimon S."/>
            <person name="Zhang W."/>
            <person name="Yang X."/>
            <person name="Jeffery I.B."/>
            <person name="Cooney J.C."/>
            <person name="Kagawa T.F."/>
            <person name="Liu W."/>
            <person name="Song Y."/>
            <person name="Salvetti E."/>
            <person name="Wrobel A."/>
            <person name="Rasinkangas P."/>
            <person name="Parkhill J."/>
            <person name="Rea M.C."/>
            <person name="O'Sullivan O."/>
            <person name="Ritari J."/>
            <person name="Douillard F.P."/>
            <person name="Paul Ross R."/>
            <person name="Yang R."/>
            <person name="Briner A.E."/>
            <person name="Felis G.E."/>
            <person name="de Vos W.M."/>
            <person name="Barrangou R."/>
            <person name="Klaenhammer T.R."/>
            <person name="Caufield P.W."/>
            <person name="Cui Y."/>
            <person name="Zhang H."/>
            <person name="O'Toole P.W."/>
        </authorList>
    </citation>
    <scope>NUCLEOTIDE SEQUENCE [LARGE SCALE GENOMIC DNA]</scope>
    <source>
        <strain evidence="9 10">DSM 20003</strain>
    </source>
</reference>
<dbReference type="GO" id="GO:0016301">
    <property type="term" value="F:kinase activity"/>
    <property type="evidence" value="ECO:0007669"/>
    <property type="project" value="UniProtKB-KW"/>
</dbReference>
<dbReference type="AlphaFoldDB" id="A0A0R1H6A4"/>
<dbReference type="PANTHER" id="PTHR33799">
    <property type="entry name" value="PTS PERMEASE-RELATED-RELATED"/>
    <property type="match status" value="1"/>
</dbReference>
<evidence type="ECO:0000256" key="6">
    <source>
        <dbReference type="ARBA" id="ARBA00022683"/>
    </source>
</evidence>
<evidence type="ECO:0000313" key="9">
    <source>
        <dbReference type="EMBL" id="KRK40115.1"/>
    </source>
</evidence>
<dbReference type="PATRIC" id="fig|1423726.3.peg.1361"/>
<evidence type="ECO:0000313" key="10">
    <source>
        <dbReference type="Proteomes" id="UP000051461"/>
    </source>
</evidence>
<keyword evidence="3" id="KW-0963">Cytoplasm</keyword>
<dbReference type="SUPFAM" id="SSF53062">
    <property type="entry name" value="PTS system fructose IIA component-like"/>
    <property type="match status" value="1"/>
</dbReference>
<evidence type="ECO:0000256" key="7">
    <source>
        <dbReference type="ARBA" id="ARBA00022777"/>
    </source>
</evidence>
<evidence type="ECO:0000256" key="4">
    <source>
        <dbReference type="ARBA" id="ARBA00022597"/>
    </source>
</evidence>
<evidence type="ECO:0000256" key="5">
    <source>
        <dbReference type="ARBA" id="ARBA00022679"/>
    </source>
</evidence>
<dbReference type="InterPro" id="IPR004701">
    <property type="entry name" value="PTS_EIIA_man-typ"/>
</dbReference>
<feature type="domain" description="PTS EIIA type-4" evidence="8">
    <location>
        <begin position="1"/>
        <end position="127"/>
    </location>
</feature>
<keyword evidence="7" id="KW-0418">Kinase</keyword>
<comment type="caution">
    <text evidence="9">The sequence shown here is derived from an EMBL/GenBank/DDBJ whole genome shotgun (WGS) entry which is preliminary data.</text>
</comment>
<keyword evidence="2" id="KW-0813">Transport</keyword>
<dbReference type="PANTHER" id="PTHR33799:SF1">
    <property type="entry name" value="PTS SYSTEM MANNOSE-SPECIFIC EIIAB COMPONENT-RELATED"/>
    <property type="match status" value="1"/>
</dbReference>
<dbReference type="Proteomes" id="UP000051461">
    <property type="component" value="Unassembled WGS sequence"/>
</dbReference>
<sequence length="137" mass="14097">MVGIVIATHGQLAAGLLDAAELIMGEQAQVATLGLHHGDDVAAFGQALVRAAKSVSTGDGVLVLTDLFGASPNNQAATARTALTGIPYALLTGVNLPMLLTAFNERLLGNDLITMKQAVLTAGQTGIKDFFIELAKQ</sequence>
<keyword evidence="6" id="KW-0598">Phosphotransferase system</keyword>
<accession>A0A0R1H6A4</accession>
<evidence type="ECO:0000256" key="1">
    <source>
        <dbReference type="ARBA" id="ARBA00004496"/>
    </source>
</evidence>
<evidence type="ECO:0000259" key="8">
    <source>
        <dbReference type="PROSITE" id="PS51096"/>
    </source>
</evidence>
<dbReference type="InterPro" id="IPR033887">
    <property type="entry name" value="PTS_IIA_man"/>
</dbReference>
<dbReference type="EMBL" id="AZDA01000021">
    <property type="protein sequence ID" value="KRK40115.1"/>
    <property type="molecule type" value="Genomic_DNA"/>
</dbReference>
<dbReference type="InterPro" id="IPR051471">
    <property type="entry name" value="Bacterial_PTS_sugar_comp"/>
</dbReference>
<dbReference type="OrthoDB" id="9799827at2"/>
<gene>
    <name evidence="9" type="ORF">FC07_GL001314</name>
</gene>